<comment type="caution">
    <text evidence="6">The sequence shown here is derived from an EMBL/GenBank/DDBJ whole genome shotgun (WGS) entry which is preliminary data.</text>
</comment>
<dbReference type="GO" id="GO:0016020">
    <property type="term" value="C:membrane"/>
    <property type="evidence" value="ECO:0007669"/>
    <property type="project" value="UniProtKB-SubCell"/>
</dbReference>
<evidence type="ECO:0000256" key="4">
    <source>
        <dbReference type="ARBA" id="ARBA00023136"/>
    </source>
</evidence>
<dbReference type="InterPro" id="IPR032808">
    <property type="entry name" value="DoxX"/>
</dbReference>
<feature type="transmembrane region" description="Helical" evidence="5">
    <location>
        <begin position="109"/>
        <end position="127"/>
    </location>
</feature>
<dbReference type="EMBL" id="JACIFO010000001">
    <property type="protein sequence ID" value="MBB4118061.1"/>
    <property type="molecule type" value="Genomic_DNA"/>
</dbReference>
<feature type="transmembrane region" description="Helical" evidence="5">
    <location>
        <begin position="85"/>
        <end position="103"/>
    </location>
</feature>
<sequence>MQQKTEVNKLSVVVMRICLSGIFLVAGLNHFLKTEKTVARLEKAKLANLSAWIASPENLVLLSGGVMLIAGTSLLIGYKTKWAALILMFVLIPITITIQVGQASTLGPLFKNIAIFGGLIFFIMNPLTQKQT</sequence>
<feature type="transmembrane region" description="Helical" evidence="5">
    <location>
        <begin position="12"/>
        <end position="32"/>
    </location>
</feature>
<dbReference type="Pfam" id="PF07681">
    <property type="entry name" value="DoxX"/>
    <property type="match status" value="1"/>
</dbReference>
<keyword evidence="3 5" id="KW-1133">Transmembrane helix</keyword>
<reference evidence="6 7" key="1">
    <citation type="submission" date="2020-08" db="EMBL/GenBank/DDBJ databases">
        <title>Genomic Encyclopedia of Type Strains, Phase IV (KMG-IV): sequencing the most valuable type-strain genomes for metagenomic binning, comparative biology and taxonomic classification.</title>
        <authorList>
            <person name="Goeker M."/>
        </authorList>
    </citation>
    <scope>NUCLEOTIDE SEQUENCE [LARGE SCALE GENOMIC DNA]</scope>
    <source>
        <strain evidence="6 7">DSM 29568</strain>
    </source>
</reference>
<name>A0A840ELU2_9FLAO</name>
<evidence type="ECO:0000256" key="2">
    <source>
        <dbReference type="ARBA" id="ARBA00022692"/>
    </source>
</evidence>
<gene>
    <name evidence="6" type="ORF">GGR32_000333</name>
</gene>
<feature type="transmembrane region" description="Helical" evidence="5">
    <location>
        <begin position="59"/>
        <end position="78"/>
    </location>
</feature>
<evidence type="ECO:0000313" key="7">
    <source>
        <dbReference type="Proteomes" id="UP000553034"/>
    </source>
</evidence>
<accession>A0A840ELU2</accession>
<comment type="subcellular location">
    <subcellularLocation>
        <location evidence="1">Membrane</location>
        <topology evidence="1">Multi-pass membrane protein</topology>
    </subcellularLocation>
</comment>
<keyword evidence="7" id="KW-1185">Reference proteome</keyword>
<protein>
    <submittedName>
        <fullName evidence="6">Putative oxidoreductase</fullName>
    </submittedName>
</protein>
<dbReference type="Proteomes" id="UP000553034">
    <property type="component" value="Unassembled WGS sequence"/>
</dbReference>
<dbReference type="RefSeq" id="WP_183475698.1">
    <property type="nucleotide sequence ID" value="NZ_JACIFO010000001.1"/>
</dbReference>
<evidence type="ECO:0000256" key="5">
    <source>
        <dbReference type="SAM" id="Phobius"/>
    </source>
</evidence>
<keyword evidence="4 5" id="KW-0472">Membrane</keyword>
<evidence type="ECO:0000313" key="6">
    <source>
        <dbReference type="EMBL" id="MBB4118061.1"/>
    </source>
</evidence>
<proteinExistence type="predicted"/>
<keyword evidence="2 5" id="KW-0812">Transmembrane</keyword>
<dbReference type="AlphaFoldDB" id="A0A840ELU2"/>
<organism evidence="6 7">
    <name type="scientific">Mesonia hippocampi</name>
    <dbReference type="NCBI Taxonomy" id="1628250"/>
    <lineage>
        <taxon>Bacteria</taxon>
        <taxon>Pseudomonadati</taxon>
        <taxon>Bacteroidota</taxon>
        <taxon>Flavobacteriia</taxon>
        <taxon>Flavobacteriales</taxon>
        <taxon>Flavobacteriaceae</taxon>
        <taxon>Mesonia</taxon>
    </lineage>
</organism>
<evidence type="ECO:0000256" key="1">
    <source>
        <dbReference type="ARBA" id="ARBA00004141"/>
    </source>
</evidence>
<evidence type="ECO:0000256" key="3">
    <source>
        <dbReference type="ARBA" id="ARBA00022989"/>
    </source>
</evidence>